<evidence type="ECO:0000256" key="1">
    <source>
        <dbReference type="ARBA" id="ARBA00004123"/>
    </source>
</evidence>
<evidence type="ECO:0000313" key="10">
    <source>
        <dbReference type="Proteomes" id="UP000194236"/>
    </source>
</evidence>
<comment type="caution">
    <text evidence="9">The sequence shown here is derived from an EMBL/GenBank/DDBJ whole genome shotgun (WGS) entry which is preliminary data.</text>
</comment>
<keyword evidence="3" id="KW-0677">Repeat</keyword>
<dbReference type="AlphaFoldDB" id="A0A1Y3AU31"/>
<evidence type="ECO:0000256" key="2">
    <source>
        <dbReference type="ARBA" id="ARBA00022723"/>
    </source>
</evidence>
<dbReference type="InterPro" id="IPR036236">
    <property type="entry name" value="Znf_C2H2_sf"/>
</dbReference>
<evidence type="ECO:0000256" key="5">
    <source>
        <dbReference type="ARBA" id="ARBA00022833"/>
    </source>
</evidence>
<dbReference type="GO" id="GO:0000978">
    <property type="term" value="F:RNA polymerase II cis-regulatory region sequence-specific DNA binding"/>
    <property type="evidence" value="ECO:0007669"/>
    <property type="project" value="TreeGrafter"/>
</dbReference>
<proteinExistence type="predicted"/>
<keyword evidence="2" id="KW-0479">Metal-binding</keyword>
<dbReference type="Pfam" id="PF23561">
    <property type="entry name" value="zf-C2H2_15"/>
    <property type="match status" value="1"/>
</dbReference>
<dbReference type="Pfam" id="PF00096">
    <property type="entry name" value="zf-C2H2"/>
    <property type="match status" value="1"/>
</dbReference>
<dbReference type="EMBL" id="MUJZ01058418">
    <property type="protein sequence ID" value="OTF71990.1"/>
    <property type="molecule type" value="Genomic_DNA"/>
</dbReference>
<dbReference type="SUPFAM" id="SSF57667">
    <property type="entry name" value="beta-beta-alpha zinc fingers"/>
    <property type="match status" value="3"/>
</dbReference>
<evidence type="ECO:0000256" key="6">
    <source>
        <dbReference type="ARBA" id="ARBA00023242"/>
    </source>
</evidence>
<dbReference type="PANTHER" id="PTHR45718:SF7">
    <property type="entry name" value="C2H2-TYPE DOMAIN-CONTAINING PROTEIN"/>
    <property type="match status" value="1"/>
</dbReference>
<dbReference type="GO" id="GO:0000981">
    <property type="term" value="F:DNA-binding transcription factor activity, RNA polymerase II-specific"/>
    <property type="evidence" value="ECO:0007669"/>
    <property type="project" value="TreeGrafter"/>
</dbReference>
<dbReference type="OrthoDB" id="3214149at2759"/>
<evidence type="ECO:0000256" key="7">
    <source>
        <dbReference type="PROSITE-ProRule" id="PRU00042"/>
    </source>
</evidence>
<keyword evidence="4 7" id="KW-0863">Zinc-finger</keyword>
<keyword evidence="10" id="KW-1185">Reference proteome</keyword>
<dbReference type="PROSITE" id="PS00028">
    <property type="entry name" value="ZINC_FINGER_C2H2_1"/>
    <property type="match status" value="2"/>
</dbReference>
<comment type="subcellular location">
    <subcellularLocation>
        <location evidence="1">Nucleus</location>
    </subcellularLocation>
</comment>
<keyword evidence="5" id="KW-0862">Zinc</keyword>
<sequence>MSENIKNDEFFSFDDYDYDEIFSPGDTIPNTAISSTCSSVFYGDHECNEHPELYRSNESTIKNSNNDNFLMQSFPFTSQHQKLVDNQWFQKQSSGNFFCHWFDCTQSFMAIKDLVDHIENYHVDSYQRKIDNEKLFVCEWNDCKRNRKPFDYRYKLINHLYIHSGYKPKICPVNIYTYDGCGKKFSRQENLKNHIRTHTKERPYCCEIDGCMKKFTNTSDRAKHRRIHWNPVIICLSI</sequence>
<protein>
    <recommendedName>
        <fullName evidence="8">C2H2-type domain-containing protein</fullName>
    </recommendedName>
</protein>
<accession>A0A1Y3AU31</accession>
<evidence type="ECO:0000313" key="9">
    <source>
        <dbReference type="EMBL" id="OTF71990.1"/>
    </source>
</evidence>
<dbReference type="GO" id="GO:0005634">
    <property type="term" value="C:nucleus"/>
    <property type="evidence" value="ECO:0007669"/>
    <property type="project" value="UniProtKB-SubCell"/>
</dbReference>
<dbReference type="FunFam" id="3.30.160.60:FF:000125">
    <property type="entry name" value="Putative zinc finger protein 143"/>
    <property type="match status" value="1"/>
</dbReference>
<evidence type="ECO:0000256" key="4">
    <source>
        <dbReference type="ARBA" id="ARBA00022771"/>
    </source>
</evidence>
<dbReference type="InterPro" id="IPR013087">
    <property type="entry name" value="Znf_C2H2_type"/>
</dbReference>
<dbReference type="Proteomes" id="UP000194236">
    <property type="component" value="Unassembled WGS sequence"/>
</dbReference>
<feature type="domain" description="C2H2-type" evidence="8">
    <location>
        <begin position="176"/>
        <end position="203"/>
    </location>
</feature>
<dbReference type="PROSITE" id="PS50157">
    <property type="entry name" value="ZINC_FINGER_C2H2_2"/>
    <property type="match status" value="3"/>
</dbReference>
<dbReference type="Gene3D" id="3.30.160.60">
    <property type="entry name" value="Classic Zinc Finger"/>
    <property type="match status" value="4"/>
</dbReference>
<dbReference type="GO" id="GO:0008270">
    <property type="term" value="F:zinc ion binding"/>
    <property type="evidence" value="ECO:0007669"/>
    <property type="project" value="UniProtKB-KW"/>
</dbReference>
<dbReference type="InterPro" id="IPR043359">
    <property type="entry name" value="GLI-like"/>
</dbReference>
<dbReference type="SMART" id="SM00355">
    <property type="entry name" value="ZnF_C2H2"/>
    <property type="match status" value="4"/>
</dbReference>
<gene>
    <name evidence="9" type="ORF">BLA29_002321</name>
</gene>
<reference evidence="9 10" key="1">
    <citation type="submission" date="2017-03" db="EMBL/GenBank/DDBJ databases">
        <title>Genome Survey of Euroglyphus maynei.</title>
        <authorList>
            <person name="Arlian L.G."/>
            <person name="Morgan M.S."/>
            <person name="Rider S.D."/>
        </authorList>
    </citation>
    <scope>NUCLEOTIDE SEQUENCE [LARGE SCALE GENOMIC DNA]</scope>
    <source>
        <strain evidence="9">Arlian Lab</strain>
        <tissue evidence="9">Whole body</tissue>
    </source>
</reference>
<organism evidence="9 10">
    <name type="scientific">Euroglyphus maynei</name>
    <name type="common">Mayne's house dust mite</name>
    <dbReference type="NCBI Taxonomy" id="6958"/>
    <lineage>
        <taxon>Eukaryota</taxon>
        <taxon>Metazoa</taxon>
        <taxon>Ecdysozoa</taxon>
        <taxon>Arthropoda</taxon>
        <taxon>Chelicerata</taxon>
        <taxon>Arachnida</taxon>
        <taxon>Acari</taxon>
        <taxon>Acariformes</taxon>
        <taxon>Sarcoptiformes</taxon>
        <taxon>Astigmata</taxon>
        <taxon>Psoroptidia</taxon>
        <taxon>Analgoidea</taxon>
        <taxon>Pyroglyphidae</taxon>
        <taxon>Pyroglyphinae</taxon>
        <taxon>Euroglyphus</taxon>
    </lineage>
</organism>
<feature type="domain" description="C2H2-type" evidence="8">
    <location>
        <begin position="204"/>
        <end position="228"/>
    </location>
</feature>
<keyword evidence="6" id="KW-0539">Nucleus</keyword>
<evidence type="ECO:0000256" key="3">
    <source>
        <dbReference type="ARBA" id="ARBA00022737"/>
    </source>
</evidence>
<dbReference type="InterPro" id="IPR056436">
    <property type="entry name" value="Znf-C2H2_ZIC1-5/GLI1-3-like"/>
</dbReference>
<name>A0A1Y3AU31_EURMA</name>
<feature type="domain" description="C2H2-type" evidence="8">
    <location>
        <begin position="141"/>
        <end position="168"/>
    </location>
</feature>
<dbReference type="PANTHER" id="PTHR45718">
    <property type="entry name" value="TRANSCRIPTIONAL ACTIVATOR CUBITUS INTERRUPTUS"/>
    <property type="match status" value="1"/>
</dbReference>
<evidence type="ECO:0000259" key="8">
    <source>
        <dbReference type="PROSITE" id="PS50157"/>
    </source>
</evidence>